<proteinExistence type="predicted"/>
<evidence type="ECO:0000256" key="1">
    <source>
        <dbReference type="SAM" id="Phobius"/>
    </source>
</evidence>
<keyword evidence="3" id="KW-1185">Reference proteome</keyword>
<dbReference type="EMBL" id="SMOL01000157">
    <property type="protein sequence ID" value="KAB2627510.1"/>
    <property type="molecule type" value="Genomic_DNA"/>
</dbReference>
<accession>A0A5N5HPT6</accession>
<comment type="caution">
    <text evidence="2">The sequence shown here is derived from an EMBL/GenBank/DDBJ whole genome shotgun (WGS) entry which is preliminary data.</text>
</comment>
<name>A0A5N5HPT6_9ROSA</name>
<organism evidence="2 3">
    <name type="scientific">Pyrus ussuriensis x Pyrus communis</name>
    <dbReference type="NCBI Taxonomy" id="2448454"/>
    <lineage>
        <taxon>Eukaryota</taxon>
        <taxon>Viridiplantae</taxon>
        <taxon>Streptophyta</taxon>
        <taxon>Embryophyta</taxon>
        <taxon>Tracheophyta</taxon>
        <taxon>Spermatophyta</taxon>
        <taxon>Magnoliopsida</taxon>
        <taxon>eudicotyledons</taxon>
        <taxon>Gunneridae</taxon>
        <taxon>Pentapetalae</taxon>
        <taxon>rosids</taxon>
        <taxon>fabids</taxon>
        <taxon>Rosales</taxon>
        <taxon>Rosaceae</taxon>
        <taxon>Amygdaloideae</taxon>
        <taxon>Maleae</taxon>
        <taxon>Pyrus</taxon>
    </lineage>
</organism>
<gene>
    <name evidence="2" type="ORF">D8674_021128</name>
</gene>
<dbReference type="AlphaFoldDB" id="A0A5N5HPT6"/>
<keyword evidence="1" id="KW-0472">Membrane</keyword>
<keyword evidence="1" id="KW-1133">Transmembrane helix</keyword>
<feature type="transmembrane region" description="Helical" evidence="1">
    <location>
        <begin position="48"/>
        <end position="68"/>
    </location>
</feature>
<reference evidence="2 3" key="3">
    <citation type="submission" date="2019-11" db="EMBL/GenBank/DDBJ databases">
        <title>A de novo genome assembly of a pear dwarfing rootstock.</title>
        <authorList>
            <person name="Wang F."/>
            <person name="Wang J."/>
            <person name="Li S."/>
            <person name="Zhang Y."/>
            <person name="Fang M."/>
            <person name="Ma L."/>
            <person name="Zhao Y."/>
            <person name="Jiang S."/>
        </authorList>
    </citation>
    <scope>NUCLEOTIDE SEQUENCE [LARGE SCALE GENOMIC DNA]</scope>
    <source>
        <strain evidence="2">S2</strain>
        <tissue evidence="2">Leaf</tissue>
    </source>
</reference>
<protein>
    <submittedName>
        <fullName evidence="2">Uncharacterized protein</fullName>
    </submittedName>
</protein>
<reference evidence="2 3" key="1">
    <citation type="submission" date="2019-09" db="EMBL/GenBank/DDBJ databases">
        <authorList>
            <person name="Ou C."/>
        </authorList>
    </citation>
    <scope>NUCLEOTIDE SEQUENCE [LARGE SCALE GENOMIC DNA]</scope>
    <source>
        <strain evidence="2">S2</strain>
        <tissue evidence="2">Leaf</tissue>
    </source>
</reference>
<evidence type="ECO:0000313" key="3">
    <source>
        <dbReference type="Proteomes" id="UP000327157"/>
    </source>
</evidence>
<reference evidence="3" key="2">
    <citation type="submission" date="2019-10" db="EMBL/GenBank/DDBJ databases">
        <title>A de novo genome assembly of a pear dwarfing rootstock.</title>
        <authorList>
            <person name="Wang F."/>
            <person name="Wang J."/>
            <person name="Li S."/>
            <person name="Zhang Y."/>
            <person name="Fang M."/>
            <person name="Ma L."/>
            <person name="Zhao Y."/>
            <person name="Jiang S."/>
        </authorList>
    </citation>
    <scope>NUCLEOTIDE SEQUENCE [LARGE SCALE GENOMIC DNA]</scope>
</reference>
<sequence length="94" mass="10109">MRSGAKYASKSLKYSFKGNFERIGKTNECNVELLNINKNVKFGEADDVMLLVMLVSSFRIVSCGALYLGSFSGLEVASGEVLLGGGGLGFAWMD</sequence>
<keyword evidence="1" id="KW-0812">Transmembrane</keyword>
<evidence type="ECO:0000313" key="2">
    <source>
        <dbReference type="EMBL" id="KAB2627510.1"/>
    </source>
</evidence>
<dbReference type="Proteomes" id="UP000327157">
    <property type="component" value="Chromosome 2"/>
</dbReference>